<accession>A0A8T0R9I8</accession>
<proteinExistence type="predicted"/>
<keyword evidence="2" id="KW-1185">Reference proteome</keyword>
<evidence type="ECO:0000313" key="2">
    <source>
        <dbReference type="Proteomes" id="UP000823388"/>
    </source>
</evidence>
<reference evidence="1" key="1">
    <citation type="submission" date="2020-05" db="EMBL/GenBank/DDBJ databases">
        <title>WGS assembly of Panicum virgatum.</title>
        <authorList>
            <person name="Lovell J.T."/>
            <person name="Jenkins J."/>
            <person name="Shu S."/>
            <person name="Juenger T.E."/>
            <person name="Schmutz J."/>
        </authorList>
    </citation>
    <scope>NUCLEOTIDE SEQUENCE</scope>
    <source>
        <strain evidence="1">AP13</strain>
    </source>
</reference>
<sequence>MFMKMWVCEVELLNCQLLPELLLAAGLRCNRFQHDKSNKASLYQLIVMRKADSASPSQRLVILVINCVMCACSDSCWSFAK</sequence>
<dbReference type="EMBL" id="CM029047">
    <property type="protein sequence ID" value="KAG2581746.1"/>
    <property type="molecule type" value="Genomic_DNA"/>
</dbReference>
<protein>
    <submittedName>
        <fullName evidence="1">Uncharacterized protein</fullName>
    </submittedName>
</protein>
<evidence type="ECO:0000313" key="1">
    <source>
        <dbReference type="EMBL" id="KAG2581745.1"/>
    </source>
</evidence>
<comment type="caution">
    <text evidence="1">The sequence shown here is derived from an EMBL/GenBank/DDBJ whole genome shotgun (WGS) entry which is preliminary data.</text>
</comment>
<name>A0A8T0R9I8_PANVG</name>
<dbReference type="EMBL" id="CM029047">
    <property type="protein sequence ID" value="KAG2581745.1"/>
    <property type="molecule type" value="Genomic_DNA"/>
</dbReference>
<dbReference type="AlphaFoldDB" id="A0A8T0R9I8"/>
<gene>
    <name evidence="1" type="ORF">PVAP13_6KG062670</name>
</gene>
<organism evidence="1 2">
    <name type="scientific">Panicum virgatum</name>
    <name type="common">Blackwell switchgrass</name>
    <dbReference type="NCBI Taxonomy" id="38727"/>
    <lineage>
        <taxon>Eukaryota</taxon>
        <taxon>Viridiplantae</taxon>
        <taxon>Streptophyta</taxon>
        <taxon>Embryophyta</taxon>
        <taxon>Tracheophyta</taxon>
        <taxon>Spermatophyta</taxon>
        <taxon>Magnoliopsida</taxon>
        <taxon>Liliopsida</taxon>
        <taxon>Poales</taxon>
        <taxon>Poaceae</taxon>
        <taxon>PACMAD clade</taxon>
        <taxon>Panicoideae</taxon>
        <taxon>Panicodae</taxon>
        <taxon>Paniceae</taxon>
        <taxon>Panicinae</taxon>
        <taxon>Panicum</taxon>
        <taxon>Panicum sect. Hiantes</taxon>
    </lineage>
</organism>
<dbReference type="Proteomes" id="UP000823388">
    <property type="component" value="Chromosome 6K"/>
</dbReference>